<dbReference type="PROSITE" id="PS50158">
    <property type="entry name" value="ZF_CCHC"/>
    <property type="match status" value="1"/>
</dbReference>
<dbReference type="SUPFAM" id="SSF57756">
    <property type="entry name" value="Retrovirus zinc finger-like domains"/>
    <property type="match status" value="1"/>
</dbReference>
<dbReference type="InterPro" id="IPR036875">
    <property type="entry name" value="Znf_CCHC_sf"/>
</dbReference>
<protein>
    <submittedName>
        <fullName evidence="9">Uncharacterized protein LOC127747599</fullName>
    </submittedName>
</protein>
<dbReference type="PROSITE" id="PS50966">
    <property type="entry name" value="ZF_SWIM"/>
    <property type="match status" value="1"/>
</dbReference>
<evidence type="ECO:0000256" key="3">
    <source>
        <dbReference type="ARBA" id="ARBA00022833"/>
    </source>
</evidence>
<name>A0A9C6TY43_ARADU</name>
<dbReference type="PANTHER" id="PTHR31973">
    <property type="entry name" value="POLYPROTEIN, PUTATIVE-RELATED"/>
    <property type="match status" value="1"/>
</dbReference>
<evidence type="ECO:0000256" key="1">
    <source>
        <dbReference type="ARBA" id="ARBA00022723"/>
    </source>
</evidence>
<dbReference type="GO" id="GO:0003676">
    <property type="term" value="F:nucleic acid binding"/>
    <property type="evidence" value="ECO:0007669"/>
    <property type="project" value="InterPro"/>
</dbReference>
<dbReference type="InterPro" id="IPR001878">
    <property type="entry name" value="Znf_CCHC"/>
</dbReference>
<keyword evidence="8" id="KW-1185">Reference proteome</keyword>
<dbReference type="InterPro" id="IPR007527">
    <property type="entry name" value="Znf_SWIM"/>
</dbReference>
<evidence type="ECO:0000313" key="9">
    <source>
        <dbReference type="RefSeq" id="XP_052117623.1"/>
    </source>
</evidence>
<evidence type="ECO:0000256" key="2">
    <source>
        <dbReference type="ARBA" id="ARBA00022771"/>
    </source>
</evidence>
<reference evidence="8" key="1">
    <citation type="journal article" date="2016" name="Nat. Genet.">
        <title>The genome sequences of Arachis duranensis and Arachis ipaensis, the diploid ancestors of cultivated peanut.</title>
        <authorList>
            <person name="Bertioli D.J."/>
            <person name="Cannon S.B."/>
            <person name="Froenicke L."/>
            <person name="Huang G."/>
            <person name="Farmer A.D."/>
            <person name="Cannon E.K."/>
            <person name="Liu X."/>
            <person name="Gao D."/>
            <person name="Clevenger J."/>
            <person name="Dash S."/>
            <person name="Ren L."/>
            <person name="Moretzsohn M.C."/>
            <person name="Shirasawa K."/>
            <person name="Huang W."/>
            <person name="Vidigal B."/>
            <person name="Abernathy B."/>
            <person name="Chu Y."/>
            <person name="Niederhuth C.E."/>
            <person name="Umale P."/>
            <person name="Araujo A.C."/>
            <person name="Kozik A."/>
            <person name="Kim K.D."/>
            <person name="Burow M.D."/>
            <person name="Varshney R.K."/>
            <person name="Wang X."/>
            <person name="Zhang X."/>
            <person name="Barkley N."/>
            <person name="Guimaraes P.M."/>
            <person name="Isobe S."/>
            <person name="Guo B."/>
            <person name="Liao B."/>
            <person name="Stalker H.T."/>
            <person name="Schmitz R.J."/>
            <person name="Scheffler B.E."/>
            <person name="Leal-Bertioli S.C."/>
            <person name="Xun X."/>
            <person name="Jackson S.A."/>
            <person name="Michelmore R."/>
            <person name="Ozias-Akins P."/>
        </authorList>
    </citation>
    <scope>NUCLEOTIDE SEQUENCE [LARGE SCALE GENOMIC DNA]</scope>
    <source>
        <strain evidence="8">cv. V14167</strain>
    </source>
</reference>
<dbReference type="SMART" id="SM00575">
    <property type="entry name" value="ZnF_PMZ"/>
    <property type="match status" value="1"/>
</dbReference>
<evidence type="ECO:0000259" key="6">
    <source>
        <dbReference type="PROSITE" id="PS50158"/>
    </source>
</evidence>
<keyword evidence="2 4" id="KW-0863">Zinc-finger</keyword>
<dbReference type="Pfam" id="PF04434">
    <property type="entry name" value="SWIM"/>
    <property type="match status" value="1"/>
</dbReference>
<reference evidence="9" key="2">
    <citation type="submission" date="2025-08" db="UniProtKB">
        <authorList>
            <consortium name="RefSeq"/>
        </authorList>
    </citation>
    <scope>IDENTIFICATION</scope>
    <source>
        <tissue evidence="9">Whole plant</tissue>
    </source>
</reference>
<feature type="domain" description="SWIM-type" evidence="7">
    <location>
        <begin position="184"/>
        <end position="216"/>
    </location>
</feature>
<accession>A0A9C6TY43</accession>
<dbReference type="RefSeq" id="XP_052117623.1">
    <property type="nucleotide sequence ID" value="XM_052261663.1"/>
</dbReference>
<dbReference type="KEGG" id="adu:127747599"/>
<feature type="region of interest" description="Disordered" evidence="5">
    <location>
        <begin position="342"/>
        <end position="363"/>
    </location>
</feature>
<evidence type="ECO:0000256" key="4">
    <source>
        <dbReference type="PROSITE-ProRule" id="PRU00047"/>
    </source>
</evidence>
<keyword evidence="3" id="KW-0862">Zinc</keyword>
<dbReference type="Proteomes" id="UP000515211">
    <property type="component" value="Chromosome 5"/>
</dbReference>
<dbReference type="AlphaFoldDB" id="A0A9C6TY43"/>
<evidence type="ECO:0000259" key="7">
    <source>
        <dbReference type="PROSITE" id="PS50966"/>
    </source>
</evidence>
<evidence type="ECO:0000256" key="5">
    <source>
        <dbReference type="SAM" id="MobiDB-lite"/>
    </source>
</evidence>
<feature type="region of interest" description="Disordered" evidence="5">
    <location>
        <begin position="251"/>
        <end position="287"/>
    </location>
</feature>
<dbReference type="GO" id="GO:0008270">
    <property type="term" value="F:zinc ion binding"/>
    <property type="evidence" value="ECO:0007669"/>
    <property type="project" value="UniProtKB-KW"/>
</dbReference>
<dbReference type="PANTHER" id="PTHR31973:SF187">
    <property type="entry name" value="MUTATOR TRANSPOSASE MUDRA PROTEIN"/>
    <property type="match status" value="1"/>
</dbReference>
<organism evidence="8 9">
    <name type="scientific">Arachis duranensis</name>
    <name type="common">Wild peanut</name>
    <dbReference type="NCBI Taxonomy" id="130453"/>
    <lineage>
        <taxon>Eukaryota</taxon>
        <taxon>Viridiplantae</taxon>
        <taxon>Streptophyta</taxon>
        <taxon>Embryophyta</taxon>
        <taxon>Tracheophyta</taxon>
        <taxon>Spermatophyta</taxon>
        <taxon>Magnoliopsida</taxon>
        <taxon>eudicotyledons</taxon>
        <taxon>Gunneridae</taxon>
        <taxon>Pentapetalae</taxon>
        <taxon>rosids</taxon>
        <taxon>fabids</taxon>
        <taxon>Fabales</taxon>
        <taxon>Fabaceae</taxon>
        <taxon>Papilionoideae</taxon>
        <taxon>50 kb inversion clade</taxon>
        <taxon>dalbergioids sensu lato</taxon>
        <taxon>Dalbergieae</taxon>
        <taxon>Pterocarpus clade</taxon>
        <taxon>Arachis</taxon>
    </lineage>
</organism>
<sequence length="464" mass="52997">MFIQGLIPAVKEVMPNAHHRFCVWHLWRNFSKQWGSIELKDMVWECARSRTVSEFERNMSKVKKISEPAWAYLDKWPKEAWTKAHFREEPKMDTICNNACESFNAKIKHYRAKPILTLAEEVRRIIMKSMIENRRKLLHYQGILTPVQQSRLEAMTKLSRNWFPQWSGDDKEVLYEVQGWPTNMVVDLGSRTCTCRFWQLTGMPCMHAIAAIQDKNDKRPEEYCHDWLTMDAYRRTYCFNVNPIKGQDLWEKTGSPAPVPPPVKIKPGRPTLNRRKDKDEQPVSSKTRMKRKYNLIRCLYCGEVGHNRRTCKVKKQEEASEQARLMQLQLAVVAAPANANDKHAPNGTPIDPVTQDPTNPPVATSNAPTEMIIDQSEGVPVTQESQPLSVFSQDKVRARPPKLHVKKGKTTIPASPQPAAATTIPISAETIKGTSSATAKKLASFMTFVPTPGFKHPKKKDNDV</sequence>
<feature type="domain" description="CCHC-type" evidence="6">
    <location>
        <begin position="297"/>
        <end position="312"/>
    </location>
</feature>
<dbReference type="GeneID" id="127747599"/>
<gene>
    <name evidence="9" type="primary">LOC127747599</name>
</gene>
<evidence type="ECO:0000313" key="8">
    <source>
        <dbReference type="Proteomes" id="UP000515211"/>
    </source>
</evidence>
<proteinExistence type="predicted"/>
<keyword evidence="1" id="KW-0479">Metal-binding</keyword>
<dbReference type="InterPro" id="IPR006564">
    <property type="entry name" value="Znf_PMZ"/>
</dbReference>